<dbReference type="PANTHER" id="PTHR43179:SF12">
    <property type="entry name" value="GALACTOFURANOSYLTRANSFERASE GLFT2"/>
    <property type="match status" value="1"/>
</dbReference>
<reference evidence="7" key="1">
    <citation type="journal article" date="2019" name="Int. J. Syst. Evol. Microbiol.">
        <title>The Global Catalogue of Microorganisms (GCM) 10K type strain sequencing project: providing services to taxonomists for standard genome sequencing and annotation.</title>
        <authorList>
            <consortium name="The Broad Institute Genomics Platform"/>
            <consortium name="The Broad Institute Genome Sequencing Center for Infectious Disease"/>
            <person name="Wu L."/>
            <person name="Ma J."/>
        </authorList>
    </citation>
    <scope>NUCLEOTIDE SEQUENCE [LARGE SCALE GENOMIC DNA]</scope>
    <source>
        <strain evidence="7">CGMCC 1.12778</strain>
    </source>
</reference>
<keyword evidence="3" id="KW-0328">Glycosyltransferase</keyword>
<dbReference type="SUPFAM" id="SSF53448">
    <property type="entry name" value="Nucleotide-diphospho-sugar transferases"/>
    <property type="match status" value="1"/>
</dbReference>
<dbReference type="PANTHER" id="PTHR43179">
    <property type="entry name" value="RHAMNOSYLTRANSFERASE WBBL"/>
    <property type="match status" value="1"/>
</dbReference>
<dbReference type="InterPro" id="IPR001173">
    <property type="entry name" value="Glyco_trans_2-like"/>
</dbReference>
<dbReference type="InterPro" id="IPR029044">
    <property type="entry name" value="Nucleotide-diphossugar_trans"/>
</dbReference>
<dbReference type="Pfam" id="PF00535">
    <property type="entry name" value="Glycos_transf_2"/>
    <property type="match status" value="1"/>
</dbReference>
<dbReference type="Gene3D" id="3.90.550.10">
    <property type="entry name" value="Spore Coat Polysaccharide Biosynthesis Protein SpsA, Chain A"/>
    <property type="match status" value="1"/>
</dbReference>
<name>A0ABQ2AIA9_9MICC</name>
<sequence length="313" mass="34713">MSSIRVEPSAVNSRVAIIVVTFNSEISKLRSSLEAFKDRSWISVFVSDNSTDMEVRSSLTSLAQDLSFFYEYNNGNVGIGEAQNRAILRAREQGHEYALFLDDDSAISVEAISTLLNSFVSISASGRLVAAVGPVITDARSQESLIFRWQGSRLRQYSLPVGDSPIEVAFMLSSGSLTSFERLNEIGLMRADYFIDHVDLEWGLRAAARGYESFVIPAAFMTHSLGDTVASAGRGNTFVYSHASHKRGFYQSRNLLLLLGDVELAALKKVALLLRLMRSLARDLSNFHSWRKLPYQVLGIWHGIRGLRGPLDP</sequence>
<dbReference type="EMBL" id="BMFW01000002">
    <property type="protein sequence ID" value="GGH91080.1"/>
    <property type="molecule type" value="Genomic_DNA"/>
</dbReference>
<protein>
    <submittedName>
        <fullName evidence="6">Rhamnosyltransferase</fullName>
    </submittedName>
</protein>
<keyword evidence="7" id="KW-1185">Reference proteome</keyword>
<accession>A0ABQ2AIA9</accession>
<keyword evidence="4" id="KW-0808">Transferase</keyword>
<evidence type="ECO:0000259" key="5">
    <source>
        <dbReference type="Pfam" id="PF00535"/>
    </source>
</evidence>
<evidence type="ECO:0000313" key="7">
    <source>
        <dbReference type="Proteomes" id="UP000643279"/>
    </source>
</evidence>
<feature type="domain" description="Glycosyltransferase 2-like" evidence="5">
    <location>
        <begin position="17"/>
        <end position="121"/>
    </location>
</feature>
<comment type="caution">
    <text evidence="6">The sequence shown here is derived from an EMBL/GenBank/DDBJ whole genome shotgun (WGS) entry which is preliminary data.</text>
</comment>
<evidence type="ECO:0000313" key="6">
    <source>
        <dbReference type="EMBL" id="GGH91080.1"/>
    </source>
</evidence>
<organism evidence="6 7">
    <name type="scientific">Arthrobacter liuii</name>
    <dbReference type="NCBI Taxonomy" id="1476996"/>
    <lineage>
        <taxon>Bacteria</taxon>
        <taxon>Bacillati</taxon>
        <taxon>Actinomycetota</taxon>
        <taxon>Actinomycetes</taxon>
        <taxon>Micrococcales</taxon>
        <taxon>Micrococcaceae</taxon>
        <taxon>Arthrobacter</taxon>
    </lineage>
</organism>
<dbReference type="Proteomes" id="UP000643279">
    <property type="component" value="Unassembled WGS sequence"/>
</dbReference>
<evidence type="ECO:0000256" key="4">
    <source>
        <dbReference type="ARBA" id="ARBA00022679"/>
    </source>
</evidence>
<dbReference type="RefSeq" id="WP_188570231.1">
    <property type="nucleotide sequence ID" value="NZ_BMFW01000002.1"/>
</dbReference>
<proteinExistence type="inferred from homology"/>
<comment type="pathway">
    <text evidence="1">Cell wall biogenesis; cell wall polysaccharide biosynthesis.</text>
</comment>
<evidence type="ECO:0000256" key="1">
    <source>
        <dbReference type="ARBA" id="ARBA00004776"/>
    </source>
</evidence>
<comment type="similarity">
    <text evidence="2">Belongs to the glycosyltransferase 2 family.</text>
</comment>
<gene>
    <name evidence="6" type="primary">rhlC</name>
    <name evidence="6" type="ORF">GCM10007170_06390</name>
</gene>
<evidence type="ECO:0000256" key="3">
    <source>
        <dbReference type="ARBA" id="ARBA00022676"/>
    </source>
</evidence>
<evidence type="ECO:0000256" key="2">
    <source>
        <dbReference type="ARBA" id="ARBA00006739"/>
    </source>
</evidence>